<sequence>MHSAGRAFLVLRVVLLRGERVLVVGVLEDASNKHGKACA</sequence>
<dbReference type="EMBL" id="CAFBOR010000225">
    <property type="protein sequence ID" value="CAB4998721.1"/>
    <property type="molecule type" value="Genomic_DNA"/>
</dbReference>
<dbReference type="AlphaFoldDB" id="A0A6J7P0H0"/>
<gene>
    <name evidence="1" type="ORF">UFOPK3974_01372</name>
</gene>
<organism evidence="1">
    <name type="scientific">freshwater metagenome</name>
    <dbReference type="NCBI Taxonomy" id="449393"/>
    <lineage>
        <taxon>unclassified sequences</taxon>
        <taxon>metagenomes</taxon>
        <taxon>ecological metagenomes</taxon>
    </lineage>
</organism>
<reference evidence="1" key="1">
    <citation type="submission" date="2020-05" db="EMBL/GenBank/DDBJ databases">
        <authorList>
            <person name="Chiriac C."/>
            <person name="Salcher M."/>
            <person name="Ghai R."/>
            <person name="Kavagutti S V."/>
        </authorList>
    </citation>
    <scope>NUCLEOTIDE SEQUENCE</scope>
</reference>
<proteinExistence type="predicted"/>
<accession>A0A6J7P0H0</accession>
<protein>
    <submittedName>
        <fullName evidence="1">Unannotated protein</fullName>
    </submittedName>
</protein>
<name>A0A6J7P0H0_9ZZZZ</name>
<evidence type="ECO:0000313" key="1">
    <source>
        <dbReference type="EMBL" id="CAB4998721.1"/>
    </source>
</evidence>